<keyword evidence="2 7" id="KW-0813">Transport</keyword>
<evidence type="ECO:0000313" key="10">
    <source>
        <dbReference type="EMBL" id="MFC5884325.1"/>
    </source>
</evidence>
<evidence type="ECO:0000256" key="8">
    <source>
        <dbReference type="SAM" id="MobiDB-lite"/>
    </source>
</evidence>
<feature type="transmembrane region" description="Helical" evidence="7">
    <location>
        <begin position="277"/>
        <end position="298"/>
    </location>
</feature>
<organism evidence="10 11">
    <name type="scientific">Kitasatospora aburaviensis</name>
    <dbReference type="NCBI Taxonomy" id="67265"/>
    <lineage>
        <taxon>Bacteria</taxon>
        <taxon>Bacillati</taxon>
        <taxon>Actinomycetota</taxon>
        <taxon>Actinomycetes</taxon>
        <taxon>Kitasatosporales</taxon>
        <taxon>Streptomycetaceae</taxon>
        <taxon>Kitasatospora</taxon>
    </lineage>
</organism>
<feature type="compositionally biased region" description="Low complexity" evidence="8">
    <location>
        <begin position="1"/>
        <end position="11"/>
    </location>
</feature>
<sequence length="313" mass="33334">MTTRPAAARPRTPGPRTPAAPRTPGSGTPDGAAAPAPTGRPGRWRGWPLTFLLAAVAGLSVGPFYWLLVAATHKDSEIFSWPPSLLPGGSLGDNLDRLQAKIGVGRVLLNSLLVAGLQTVGALIVALLAGYAFAKFRFRGRSFLFVLLLSTLVVPEQVMLVPLFKMMRSFGLLDSYQAIVLPGLCVPFAIFLMRQALAGMPDELLDAARVDGAGEFRVLWSVVVPVMRPVLAALSIFLFLGAWNQFVWPLIALRSPEMHTLPVALATLHGVEASTDYGAILAGTALSTVPMMVLFLVLQRQFISGLLAGATKG</sequence>
<comment type="caution">
    <text evidence="10">The sequence shown here is derived from an EMBL/GenBank/DDBJ whole genome shotgun (WGS) entry which is preliminary data.</text>
</comment>
<feature type="transmembrane region" description="Helical" evidence="7">
    <location>
        <begin position="107"/>
        <end position="131"/>
    </location>
</feature>
<feature type="transmembrane region" description="Helical" evidence="7">
    <location>
        <begin position="176"/>
        <end position="197"/>
    </location>
</feature>
<dbReference type="PROSITE" id="PS50928">
    <property type="entry name" value="ABC_TM1"/>
    <property type="match status" value="1"/>
</dbReference>
<comment type="similarity">
    <text evidence="7">Belongs to the binding-protein-dependent transport system permease family.</text>
</comment>
<evidence type="ECO:0000256" key="2">
    <source>
        <dbReference type="ARBA" id="ARBA00022448"/>
    </source>
</evidence>
<comment type="subcellular location">
    <subcellularLocation>
        <location evidence="1 7">Cell membrane</location>
        <topology evidence="1 7">Multi-pass membrane protein</topology>
    </subcellularLocation>
</comment>
<keyword evidence="6 7" id="KW-0472">Membrane</keyword>
<accession>A0ABW1EQP4</accession>
<evidence type="ECO:0000256" key="7">
    <source>
        <dbReference type="RuleBase" id="RU363032"/>
    </source>
</evidence>
<gene>
    <name evidence="10" type="ORF">ACFP0N_04900</name>
</gene>
<keyword evidence="4 7" id="KW-0812">Transmembrane</keyword>
<dbReference type="InterPro" id="IPR000515">
    <property type="entry name" value="MetI-like"/>
</dbReference>
<feature type="region of interest" description="Disordered" evidence="8">
    <location>
        <begin position="1"/>
        <end position="39"/>
    </location>
</feature>
<keyword evidence="11" id="KW-1185">Reference proteome</keyword>
<feature type="compositionally biased region" description="Low complexity" evidence="8">
    <location>
        <begin position="19"/>
        <end position="39"/>
    </location>
</feature>
<dbReference type="PANTHER" id="PTHR43744:SF12">
    <property type="entry name" value="ABC TRANSPORTER PERMEASE PROTEIN MG189-RELATED"/>
    <property type="match status" value="1"/>
</dbReference>
<keyword evidence="3" id="KW-1003">Cell membrane</keyword>
<name>A0ABW1EQP4_9ACTN</name>
<dbReference type="EMBL" id="JBHSOD010000004">
    <property type="protein sequence ID" value="MFC5884325.1"/>
    <property type="molecule type" value="Genomic_DNA"/>
</dbReference>
<feature type="transmembrane region" description="Helical" evidence="7">
    <location>
        <begin position="49"/>
        <end position="68"/>
    </location>
</feature>
<evidence type="ECO:0000256" key="4">
    <source>
        <dbReference type="ARBA" id="ARBA00022692"/>
    </source>
</evidence>
<dbReference type="PANTHER" id="PTHR43744">
    <property type="entry name" value="ABC TRANSPORTER PERMEASE PROTEIN MG189-RELATED-RELATED"/>
    <property type="match status" value="1"/>
</dbReference>
<dbReference type="Pfam" id="PF00528">
    <property type="entry name" value="BPD_transp_1"/>
    <property type="match status" value="1"/>
</dbReference>
<evidence type="ECO:0000256" key="5">
    <source>
        <dbReference type="ARBA" id="ARBA00022989"/>
    </source>
</evidence>
<keyword evidence="5 7" id="KW-1133">Transmembrane helix</keyword>
<dbReference type="Proteomes" id="UP001596067">
    <property type="component" value="Unassembled WGS sequence"/>
</dbReference>
<evidence type="ECO:0000256" key="6">
    <source>
        <dbReference type="ARBA" id="ARBA00023136"/>
    </source>
</evidence>
<dbReference type="InterPro" id="IPR035906">
    <property type="entry name" value="MetI-like_sf"/>
</dbReference>
<feature type="transmembrane region" description="Helical" evidence="7">
    <location>
        <begin position="218"/>
        <end position="243"/>
    </location>
</feature>
<evidence type="ECO:0000256" key="3">
    <source>
        <dbReference type="ARBA" id="ARBA00022475"/>
    </source>
</evidence>
<evidence type="ECO:0000313" key="11">
    <source>
        <dbReference type="Proteomes" id="UP001596067"/>
    </source>
</evidence>
<dbReference type="SUPFAM" id="SSF161098">
    <property type="entry name" value="MetI-like"/>
    <property type="match status" value="1"/>
</dbReference>
<dbReference type="RefSeq" id="WP_313762761.1">
    <property type="nucleotide sequence ID" value="NZ_BAAAVH010000110.1"/>
</dbReference>
<dbReference type="Gene3D" id="1.10.3720.10">
    <property type="entry name" value="MetI-like"/>
    <property type="match status" value="1"/>
</dbReference>
<protein>
    <submittedName>
        <fullName evidence="10">Carbohydrate ABC transporter permease</fullName>
    </submittedName>
</protein>
<reference evidence="11" key="1">
    <citation type="journal article" date="2019" name="Int. J. Syst. Evol. Microbiol.">
        <title>The Global Catalogue of Microorganisms (GCM) 10K type strain sequencing project: providing services to taxonomists for standard genome sequencing and annotation.</title>
        <authorList>
            <consortium name="The Broad Institute Genomics Platform"/>
            <consortium name="The Broad Institute Genome Sequencing Center for Infectious Disease"/>
            <person name="Wu L."/>
            <person name="Ma J."/>
        </authorList>
    </citation>
    <scope>NUCLEOTIDE SEQUENCE [LARGE SCALE GENOMIC DNA]</scope>
    <source>
        <strain evidence="11">CGMCC 4.1469</strain>
    </source>
</reference>
<evidence type="ECO:0000256" key="1">
    <source>
        <dbReference type="ARBA" id="ARBA00004651"/>
    </source>
</evidence>
<feature type="domain" description="ABC transmembrane type-1" evidence="9">
    <location>
        <begin position="108"/>
        <end position="298"/>
    </location>
</feature>
<feature type="transmembrane region" description="Helical" evidence="7">
    <location>
        <begin position="143"/>
        <end position="164"/>
    </location>
</feature>
<proteinExistence type="inferred from homology"/>
<evidence type="ECO:0000259" key="9">
    <source>
        <dbReference type="PROSITE" id="PS50928"/>
    </source>
</evidence>
<dbReference type="CDD" id="cd06261">
    <property type="entry name" value="TM_PBP2"/>
    <property type="match status" value="1"/>
</dbReference>